<dbReference type="GO" id="GO:0005525">
    <property type="term" value="F:GTP binding"/>
    <property type="evidence" value="ECO:0007669"/>
    <property type="project" value="UniProtKB-KW"/>
</dbReference>
<dbReference type="Gene3D" id="3.40.50.300">
    <property type="entry name" value="P-loop containing nucleotide triphosphate hydrolases"/>
    <property type="match status" value="1"/>
</dbReference>
<keyword evidence="9" id="KW-0472">Membrane</keyword>
<evidence type="ECO:0000256" key="3">
    <source>
        <dbReference type="ARBA" id="ARBA00020256"/>
    </source>
</evidence>
<evidence type="ECO:0000256" key="6">
    <source>
        <dbReference type="ARBA" id="ARBA00022824"/>
    </source>
</evidence>
<evidence type="ECO:0000256" key="10">
    <source>
        <dbReference type="ARBA" id="ARBA00023170"/>
    </source>
</evidence>
<comment type="subcellular location">
    <subcellularLocation>
        <location evidence="1">Endoplasmic reticulum membrane</location>
        <topology evidence="1">Single-pass membrane protein</topology>
    </subcellularLocation>
</comment>
<evidence type="ECO:0000256" key="9">
    <source>
        <dbReference type="ARBA" id="ARBA00023136"/>
    </source>
</evidence>
<evidence type="ECO:0000256" key="5">
    <source>
        <dbReference type="ARBA" id="ARBA00022741"/>
    </source>
</evidence>
<keyword evidence="6" id="KW-0256">Endoplasmic reticulum</keyword>
<dbReference type="Gramene" id="Psat03G0516100-T1">
    <property type="protein sequence ID" value="KAI5430911.1"/>
    <property type="gene ID" value="KIW84_035161"/>
</dbReference>
<dbReference type="Pfam" id="PF09439">
    <property type="entry name" value="SRPRB"/>
    <property type="match status" value="1"/>
</dbReference>
<dbReference type="InterPro" id="IPR019009">
    <property type="entry name" value="SRP_receptor_beta_su"/>
</dbReference>
<keyword evidence="7" id="KW-1133">Transmembrane helix</keyword>
<dbReference type="SUPFAM" id="SSF52540">
    <property type="entry name" value="P-loop containing nucleoside triphosphate hydrolases"/>
    <property type="match status" value="1"/>
</dbReference>
<comment type="similarity">
    <text evidence="2">Belongs to the SRP receptor beta subunit family.</text>
</comment>
<dbReference type="AlphaFoldDB" id="A0A9D5B5M0"/>
<sequence length="293" mass="32212">MHVQGYGNWMWKFLQLPGSSSNELQQVTENDSDSDEANKNRLLATQGAELLQGALIEGPAGTKTDNAPRKALFDIGNSLPKSNATKKGNIKPVHIVDVPGHSRLQPKLDEYIPQAAGAVFVVDALDFLPNCCAASEYLHDLLTKGSVVRKRIPLLILCNKADKVTKEFIRRQLEKEKDSIPLSFSTAFRLARPCKHQAQSQINTILCSEQDWAFGSFLQISTNSVLQSEKTQSTSGSQSTPGFPQQFFDMQSNHVPQNGSFEVGRNASSYINPIAQESTSYAVFNGTPCYSSE</sequence>
<evidence type="ECO:0000256" key="8">
    <source>
        <dbReference type="ARBA" id="ARBA00023134"/>
    </source>
</evidence>
<evidence type="ECO:0000256" key="7">
    <source>
        <dbReference type="ARBA" id="ARBA00022989"/>
    </source>
</evidence>
<keyword evidence="12" id="KW-1185">Reference proteome</keyword>
<keyword evidence="5" id="KW-0547">Nucleotide-binding</keyword>
<dbReference type="InterPro" id="IPR027417">
    <property type="entry name" value="P-loop_NTPase"/>
</dbReference>
<evidence type="ECO:0000313" key="12">
    <source>
        <dbReference type="Proteomes" id="UP001058974"/>
    </source>
</evidence>
<gene>
    <name evidence="11" type="ORF">KIW84_035161</name>
</gene>
<keyword evidence="8" id="KW-0342">GTP-binding</keyword>
<name>A0A9D5B5M0_PEA</name>
<evidence type="ECO:0000313" key="11">
    <source>
        <dbReference type="EMBL" id="KAI5430911.1"/>
    </source>
</evidence>
<evidence type="ECO:0000256" key="1">
    <source>
        <dbReference type="ARBA" id="ARBA00004389"/>
    </source>
</evidence>
<organism evidence="11 12">
    <name type="scientific">Pisum sativum</name>
    <name type="common">Garden pea</name>
    <name type="synonym">Lathyrus oleraceus</name>
    <dbReference type="NCBI Taxonomy" id="3888"/>
    <lineage>
        <taxon>Eukaryota</taxon>
        <taxon>Viridiplantae</taxon>
        <taxon>Streptophyta</taxon>
        <taxon>Embryophyta</taxon>
        <taxon>Tracheophyta</taxon>
        <taxon>Spermatophyta</taxon>
        <taxon>Magnoliopsida</taxon>
        <taxon>eudicotyledons</taxon>
        <taxon>Gunneridae</taxon>
        <taxon>Pentapetalae</taxon>
        <taxon>rosids</taxon>
        <taxon>fabids</taxon>
        <taxon>Fabales</taxon>
        <taxon>Fabaceae</taxon>
        <taxon>Papilionoideae</taxon>
        <taxon>50 kb inversion clade</taxon>
        <taxon>NPAAA clade</taxon>
        <taxon>Hologalegina</taxon>
        <taxon>IRL clade</taxon>
        <taxon>Fabeae</taxon>
        <taxon>Lathyrus</taxon>
    </lineage>
</organism>
<protein>
    <recommendedName>
        <fullName evidence="3">Signal recognition particle receptor subunit beta</fullName>
    </recommendedName>
</protein>
<keyword evidence="10" id="KW-0675">Receptor</keyword>
<evidence type="ECO:0000256" key="2">
    <source>
        <dbReference type="ARBA" id="ARBA00005619"/>
    </source>
</evidence>
<accession>A0A9D5B5M0</accession>
<evidence type="ECO:0000256" key="4">
    <source>
        <dbReference type="ARBA" id="ARBA00022692"/>
    </source>
</evidence>
<reference evidence="11 12" key="1">
    <citation type="journal article" date="2022" name="Nat. Genet.">
        <title>Improved pea reference genome and pan-genome highlight genomic features and evolutionary characteristics.</title>
        <authorList>
            <person name="Yang T."/>
            <person name="Liu R."/>
            <person name="Luo Y."/>
            <person name="Hu S."/>
            <person name="Wang D."/>
            <person name="Wang C."/>
            <person name="Pandey M.K."/>
            <person name="Ge S."/>
            <person name="Xu Q."/>
            <person name="Li N."/>
            <person name="Li G."/>
            <person name="Huang Y."/>
            <person name="Saxena R.K."/>
            <person name="Ji Y."/>
            <person name="Li M."/>
            <person name="Yan X."/>
            <person name="He Y."/>
            <person name="Liu Y."/>
            <person name="Wang X."/>
            <person name="Xiang C."/>
            <person name="Varshney R.K."/>
            <person name="Ding H."/>
            <person name="Gao S."/>
            <person name="Zong X."/>
        </authorList>
    </citation>
    <scope>NUCLEOTIDE SEQUENCE [LARGE SCALE GENOMIC DNA]</scope>
    <source>
        <strain evidence="11 12">cv. Zhongwan 6</strain>
    </source>
</reference>
<comment type="caution">
    <text evidence="11">The sequence shown here is derived from an EMBL/GenBank/DDBJ whole genome shotgun (WGS) entry which is preliminary data.</text>
</comment>
<dbReference type="GO" id="GO:0005789">
    <property type="term" value="C:endoplasmic reticulum membrane"/>
    <property type="evidence" value="ECO:0007669"/>
    <property type="project" value="UniProtKB-SubCell"/>
</dbReference>
<dbReference type="EMBL" id="JAMSHJ010000003">
    <property type="protein sequence ID" value="KAI5430911.1"/>
    <property type="molecule type" value="Genomic_DNA"/>
</dbReference>
<proteinExistence type="inferred from homology"/>
<keyword evidence="4" id="KW-0812">Transmembrane</keyword>
<dbReference type="Proteomes" id="UP001058974">
    <property type="component" value="Chromosome 3"/>
</dbReference>